<gene>
    <name evidence="5" type="ORF">EST38_g447</name>
</gene>
<comment type="similarity">
    <text evidence="3">Belongs to the THOC3 family.</text>
</comment>
<sequence>MASTGVWNHAGNGLVTAQHQESSIRVLEYPSLNLFKSSAAHVGGVSALAMDPRGRYLASGGSDSIVNLFELQDWIGARTITACDISALSFSHDGEYLAIASAGPYIDICATETGVPLHRVQAPAPAPTVAWHPSRYVIAYCGQTNSREGGPPPATTISMFGLLE</sequence>
<comment type="caution">
    <text evidence="5">The sequence shown here is derived from an EMBL/GenBank/DDBJ whole genome shotgun (WGS) entry which is preliminary data.</text>
</comment>
<evidence type="ECO:0000256" key="1">
    <source>
        <dbReference type="ARBA" id="ARBA00022574"/>
    </source>
</evidence>
<dbReference type="PANTHER" id="PTHR22839:SF0">
    <property type="entry name" value="THO COMPLEX SUBUNIT 3"/>
    <property type="match status" value="1"/>
</dbReference>
<evidence type="ECO:0000313" key="5">
    <source>
        <dbReference type="EMBL" id="RXW25411.1"/>
    </source>
</evidence>
<organism evidence="5 6">
    <name type="scientific">Candolleomyces aberdarensis</name>
    <dbReference type="NCBI Taxonomy" id="2316362"/>
    <lineage>
        <taxon>Eukaryota</taxon>
        <taxon>Fungi</taxon>
        <taxon>Dikarya</taxon>
        <taxon>Basidiomycota</taxon>
        <taxon>Agaricomycotina</taxon>
        <taxon>Agaricomycetes</taxon>
        <taxon>Agaricomycetidae</taxon>
        <taxon>Agaricales</taxon>
        <taxon>Agaricineae</taxon>
        <taxon>Psathyrellaceae</taxon>
        <taxon>Candolleomyces</taxon>
    </lineage>
</organism>
<proteinExistence type="inferred from homology"/>
<evidence type="ECO:0000256" key="2">
    <source>
        <dbReference type="ARBA" id="ARBA00022737"/>
    </source>
</evidence>
<dbReference type="InterPro" id="IPR036322">
    <property type="entry name" value="WD40_repeat_dom_sf"/>
</dbReference>
<evidence type="ECO:0000313" key="6">
    <source>
        <dbReference type="Proteomes" id="UP000290288"/>
    </source>
</evidence>
<name>A0A4Q2DZI0_9AGAR</name>
<dbReference type="OrthoDB" id="340259at2759"/>
<dbReference type="GO" id="GO:0006406">
    <property type="term" value="P:mRNA export from nucleus"/>
    <property type="evidence" value="ECO:0007669"/>
    <property type="project" value="InterPro"/>
</dbReference>
<dbReference type="GO" id="GO:0000445">
    <property type="term" value="C:THO complex part of transcription export complex"/>
    <property type="evidence" value="ECO:0007669"/>
    <property type="project" value="TreeGrafter"/>
</dbReference>
<dbReference type="Gene3D" id="2.130.10.10">
    <property type="entry name" value="YVTN repeat-like/Quinoprotein amine dehydrogenase"/>
    <property type="match status" value="1"/>
</dbReference>
<dbReference type="AlphaFoldDB" id="A0A4Q2DZI0"/>
<dbReference type="PROSITE" id="PS50082">
    <property type="entry name" value="WD_REPEATS_2"/>
    <property type="match status" value="1"/>
</dbReference>
<accession>A0A4Q2DZI0</accession>
<dbReference type="SUPFAM" id="SSF50978">
    <property type="entry name" value="WD40 repeat-like"/>
    <property type="match status" value="1"/>
</dbReference>
<protein>
    <submittedName>
        <fullName evidence="5">Uncharacterized protein</fullName>
    </submittedName>
</protein>
<dbReference type="Pfam" id="PF00400">
    <property type="entry name" value="WD40"/>
    <property type="match status" value="1"/>
</dbReference>
<evidence type="ECO:0000256" key="4">
    <source>
        <dbReference type="PROSITE-ProRule" id="PRU00221"/>
    </source>
</evidence>
<reference evidence="5 6" key="1">
    <citation type="submission" date="2019-01" db="EMBL/GenBank/DDBJ databases">
        <title>Draft genome sequence of Psathyrella aberdarensis IHI B618.</title>
        <authorList>
            <person name="Buettner E."/>
            <person name="Kellner H."/>
        </authorList>
    </citation>
    <scope>NUCLEOTIDE SEQUENCE [LARGE SCALE GENOMIC DNA]</scope>
    <source>
        <strain evidence="5 6">IHI B618</strain>
    </source>
</reference>
<dbReference type="EMBL" id="SDEE01000005">
    <property type="protein sequence ID" value="RXW25411.1"/>
    <property type="molecule type" value="Genomic_DNA"/>
</dbReference>
<dbReference type="PANTHER" id="PTHR22839">
    <property type="entry name" value="THO COMPLEX SUBUNIT 3 THO3"/>
    <property type="match status" value="1"/>
</dbReference>
<keyword evidence="1 4" id="KW-0853">WD repeat</keyword>
<dbReference type="InterPro" id="IPR015943">
    <property type="entry name" value="WD40/YVTN_repeat-like_dom_sf"/>
</dbReference>
<dbReference type="InterPro" id="IPR001680">
    <property type="entry name" value="WD40_rpt"/>
</dbReference>
<dbReference type="STRING" id="2316362.A0A4Q2DZI0"/>
<keyword evidence="6" id="KW-1185">Reference proteome</keyword>
<dbReference type="Proteomes" id="UP000290288">
    <property type="component" value="Unassembled WGS sequence"/>
</dbReference>
<feature type="repeat" description="WD" evidence="4">
    <location>
        <begin position="38"/>
        <end position="72"/>
    </location>
</feature>
<evidence type="ECO:0000256" key="3">
    <source>
        <dbReference type="ARBA" id="ARBA00046343"/>
    </source>
</evidence>
<keyword evidence="2" id="KW-0677">Repeat</keyword>
<dbReference type="InterPro" id="IPR040132">
    <property type="entry name" value="Tex1/THOC3"/>
</dbReference>
<dbReference type="SMART" id="SM00320">
    <property type="entry name" value="WD40"/>
    <property type="match status" value="1"/>
</dbReference>